<dbReference type="Proteomes" id="UP000051574">
    <property type="component" value="Unassembled WGS sequence"/>
</dbReference>
<feature type="region of interest" description="Disordered" evidence="1">
    <location>
        <begin position="1"/>
        <end position="120"/>
    </location>
</feature>
<feature type="non-terminal residue" evidence="2">
    <location>
        <position position="1"/>
    </location>
</feature>
<reference evidence="2 3" key="1">
    <citation type="submission" date="2015-09" db="EMBL/GenBank/DDBJ databases">
        <title>Draft genome of the scarab beetle Oryctes borbonicus.</title>
        <authorList>
            <person name="Meyer J.M."/>
            <person name="Markov G.V."/>
            <person name="Baskaran P."/>
            <person name="Herrmann M."/>
            <person name="Sommer R.J."/>
            <person name="Roedelsperger C."/>
        </authorList>
    </citation>
    <scope>NUCLEOTIDE SEQUENCE [LARGE SCALE GENOMIC DNA]</scope>
    <source>
        <strain evidence="2">OB123</strain>
        <tissue evidence="2">Whole animal</tissue>
    </source>
</reference>
<keyword evidence="3" id="KW-1185">Reference proteome</keyword>
<dbReference type="EMBL" id="LJIG01016345">
    <property type="protein sequence ID" value="KRT80879.1"/>
    <property type="molecule type" value="Genomic_DNA"/>
</dbReference>
<feature type="compositionally biased region" description="Basic and acidic residues" evidence="1">
    <location>
        <begin position="204"/>
        <end position="234"/>
    </location>
</feature>
<protein>
    <submittedName>
        <fullName evidence="2">Uncharacterized protein</fullName>
    </submittedName>
</protein>
<feature type="compositionally biased region" description="Low complexity" evidence="1">
    <location>
        <begin position="1"/>
        <end position="26"/>
    </location>
</feature>
<accession>A0A0T6B091</accession>
<gene>
    <name evidence="2" type="ORF">AMK59_5069</name>
</gene>
<organism evidence="2 3">
    <name type="scientific">Oryctes borbonicus</name>
    <dbReference type="NCBI Taxonomy" id="1629725"/>
    <lineage>
        <taxon>Eukaryota</taxon>
        <taxon>Metazoa</taxon>
        <taxon>Ecdysozoa</taxon>
        <taxon>Arthropoda</taxon>
        <taxon>Hexapoda</taxon>
        <taxon>Insecta</taxon>
        <taxon>Pterygota</taxon>
        <taxon>Neoptera</taxon>
        <taxon>Endopterygota</taxon>
        <taxon>Coleoptera</taxon>
        <taxon>Polyphaga</taxon>
        <taxon>Scarabaeiformia</taxon>
        <taxon>Scarabaeidae</taxon>
        <taxon>Dynastinae</taxon>
        <taxon>Oryctes</taxon>
    </lineage>
</organism>
<feature type="compositionally biased region" description="Basic residues" evidence="1">
    <location>
        <begin position="33"/>
        <end position="43"/>
    </location>
</feature>
<proteinExistence type="predicted"/>
<feature type="region of interest" description="Disordered" evidence="1">
    <location>
        <begin position="184"/>
        <end position="234"/>
    </location>
</feature>
<comment type="caution">
    <text evidence="2">The sequence shown here is derived from an EMBL/GenBank/DDBJ whole genome shotgun (WGS) entry which is preliminary data.</text>
</comment>
<dbReference type="OrthoDB" id="784962at2759"/>
<evidence type="ECO:0000313" key="2">
    <source>
        <dbReference type="EMBL" id="KRT80879.1"/>
    </source>
</evidence>
<feature type="compositionally biased region" description="Low complexity" evidence="1">
    <location>
        <begin position="184"/>
        <end position="198"/>
    </location>
</feature>
<evidence type="ECO:0000256" key="1">
    <source>
        <dbReference type="SAM" id="MobiDB-lite"/>
    </source>
</evidence>
<evidence type="ECO:0000313" key="3">
    <source>
        <dbReference type="Proteomes" id="UP000051574"/>
    </source>
</evidence>
<sequence length="234" mass="25118">LKANSTSSSSNHTSSSLNSLSNMSANIGMDRISRRKPGPKPRKVIQPSSLPPAAPSASLVQLFSSADSPRSPSRNESLESPSGCSTPTLSTICTSINAPNHKDGRPRNLGRGVSKPKKNTVASLLAQSRALGIKPMPILDPNVPMTQQMSLLKSNILAAQQYIAESGGDEKTLNKFLQEKFRGTLSDSSTVDASTDSDNLTDSNHTDSEIEMEAVTKKQKQYDERALRQPLEKG</sequence>
<feature type="compositionally biased region" description="Polar residues" evidence="1">
    <location>
        <begin position="61"/>
        <end position="98"/>
    </location>
</feature>
<name>A0A0T6B091_9SCAR</name>
<dbReference type="AlphaFoldDB" id="A0A0T6B091"/>
<feature type="non-terminal residue" evidence="2">
    <location>
        <position position="234"/>
    </location>
</feature>